<gene>
    <name evidence="2" type="ORF">DGMP_08360</name>
</gene>
<feature type="domain" description="Methyltransferase" evidence="1">
    <location>
        <begin position="51"/>
        <end position="143"/>
    </location>
</feature>
<dbReference type="GO" id="GO:0008168">
    <property type="term" value="F:methyltransferase activity"/>
    <property type="evidence" value="ECO:0007669"/>
    <property type="project" value="UniProtKB-KW"/>
</dbReference>
<evidence type="ECO:0000259" key="1">
    <source>
        <dbReference type="Pfam" id="PF13649"/>
    </source>
</evidence>
<dbReference type="CDD" id="cd02440">
    <property type="entry name" value="AdoMet_MTases"/>
    <property type="match status" value="1"/>
</dbReference>
<organism evidence="2 3">
    <name type="scientific">Desulfomarina profundi</name>
    <dbReference type="NCBI Taxonomy" id="2772557"/>
    <lineage>
        <taxon>Bacteria</taxon>
        <taxon>Pseudomonadati</taxon>
        <taxon>Thermodesulfobacteriota</taxon>
        <taxon>Desulfobulbia</taxon>
        <taxon>Desulfobulbales</taxon>
        <taxon>Desulfobulbaceae</taxon>
        <taxon>Desulfomarina</taxon>
    </lineage>
</organism>
<evidence type="ECO:0000313" key="3">
    <source>
        <dbReference type="Proteomes" id="UP000826725"/>
    </source>
</evidence>
<name>A0A8D5FJP0_9BACT</name>
<keyword evidence="3" id="KW-1185">Reference proteome</keyword>
<dbReference type="Pfam" id="PF13649">
    <property type="entry name" value="Methyltransf_25"/>
    <property type="match status" value="1"/>
</dbReference>
<keyword evidence="2" id="KW-0489">Methyltransferase</keyword>
<accession>A0A8D5FJP0</accession>
<dbReference type="InterPro" id="IPR041698">
    <property type="entry name" value="Methyltransf_25"/>
</dbReference>
<reference evidence="2" key="1">
    <citation type="submission" date="2020-09" db="EMBL/GenBank/DDBJ databases">
        <title>Desulfogranum mesoprofundum gen. nov., sp. nov., a novel mesophilic, sulfate-reducing chemolithoautotroph isolated from a deep-sea hydrothermal vent chimney in the Suiyo Seamount.</title>
        <authorList>
            <person name="Hashimoto Y."/>
            <person name="Nakagawa S."/>
        </authorList>
    </citation>
    <scope>NUCLEOTIDE SEQUENCE</scope>
    <source>
        <strain evidence="2">KT2</strain>
    </source>
</reference>
<proteinExistence type="predicted"/>
<dbReference type="GO" id="GO:0032259">
    <property type="term" value="P:methylation"/>
    <property type="evidence" value="ECO:0007669"/>
    <property type="project" value="UniProtKB-KW"/>
</dbReference>
<evidence type="ECO:0000313" key="2">
    <source>
        <dbReference type="EMBL" id="BCL60143.1"/>
    </source>
</evidence>
<dbReference type="Proteomes" id="UP000826725">
    <property type="component" value="Chromosome"/>
</dbReference>
<keyword evidence="2" id="KW-0808">Transferase</keyword>
<dbReference type="RefSeq" id="WP_228856308.1">
    <property type="nucleotide sequence ID" value="NZ_AP024086.1"/>
</dbReference>
<dbReference type="AlphaFoldDB" id="A0A8D5FJP0"/>
<protein>
    <submittedName>
        <fullName evidence="2">SAM-dependent methyltransferase</fullName>
    </submittedName>
</protein>
<dbReference type="KEGG" id="dbk:DGMP_08360"/>
<sequence length="264" mass="30560">MKIYKNYDEEPEDIFLPITRELYSDLYSLEMDTFSADIPFYQCHLPESGNILEIGCGNGRVCRQLTDHKRKITAIDISLPMLKKARNSVGRSCHFLCMDMLNMAFSCHFNSIIIPYNTLNLLPHRDDILTCLHQCTTFLANQGLLCLQLYLPALNTLRQKGKTFQFQMFDRPTGGKVIKEVLKKYNSASGLIEIEERFRIRPMKTGQANGDYNHFYTVAAFSFETWLELFWHAGFILEKSYGNYELEPVKSCNNSILMAVFQKK</sequence>
<dbReference type="EMBL" id="AP024086">
    <property type="protein sequence ID" value="BCL60143.1"/>
    <property type="molecule type" value="Genomic_DNA"/>
</dbReference>